<evidence type="ECO:0000256" key="3">
    <source>
        <dbReference type="ARBA" id="ARBA00022552"/>
    </source>
</evidence>
<gene>
    <name evidence="8" type="ORF">OESDEN_14938</name>
</gene>
<dbReference type="GO" id="GO:0071051">
    <property type="term" value="P:poly(A)-dependent snoRNA 3'-end processing"/>
    <property type="evidence" value="ECO:0007669"/>
    <property type="project" value="TreeGrafter"/>
</dbReference>
<dbReference type="GO" id="GO:0016075">
    <property type="term" value="P:rRNA catabolic process"/>
    <property type="evidence" value="ECO:0007669"/>
    <property type="project" value="TreeGrafter"/>
</dbReference>
<protein>
    <recommendedName>
        <fullName evidence="7">Exoribonuclease phosphorolytic domain-containing protein</fullName>
    </recommendedName>
</protein>
<dbReference type="InterPro" id="IPR020568">
    <property type="entry name" value="Ribosomal_Su5_D2-typ_SF"/>
</dbReference>
<keyword evidence="4" id="KW-0271">Exosome</keyword>
<name>A0A0B1SK79_OESDE</name>
<dbReference type="GO" id="GO:0005730">
    <property type="term" value="C:nucleolus"/>
    <property type="evidence" value="ECO:0007669"/>
    <property type="project" value="TreeGrafter"/>
</dbReference>
<dbReference type="GO" id="GO:0003723">
    <property type="term" value="F:RNA binding"/>
    <property type="evidence" value="ECO:0007669"/>
    <property type="project" value="TreeGrafter"/>
</dbReference>
<dbReference type="GO" id="GO:0000177">
    <property type="term" value="C:cytoplasmic exosome (RNase complex)"/>
    <property type="evidence" value="ECO:0007669"/>
    <property type="project" value="TreeGrafter"/>
</dbReference>
<keyword evidence="5" id="KW-0539">Nucleus</keyword>
<keyword evidence="3" id="KW-0698">rRNA processing</keyword>
<dbReference type="PANTHER" id="PTHR11953">
    <property type="entry name" value="EXOSOME COMPLEX COMPONENT"/>
    <property type="match status" value="1"/>
</dbReference>
<evidence type="ECO:0000256" key="5">
    <source>
        <dbReference type="ARBA" id="ARBA00023242"/>
    </source>
</evidence>
<comment type="similarity">
    <text evidence="2">Belongs to the RNase PH family.</text>
</comment>
<dbReference type="Pfam" id="PF01138">
    <property type="entry name" value="RNase_PH"/>
    <property type="match status" value="1"/>
</dbReference>
<dbReference type="AlphaFoldDB" id="A0A0B1SK79"/>
<feature type="compositionally biased region" description="Basic and acidic residues" evidence="6">
    <location>
        <begin position="29"/>
        <end position="43"/>
    </location>
</feature>
<reference evidence="8 9" key="1">
    <citation type="submission" date="2014-03" db="EMBL/GenBank/DDBJ databases">
        <title>Draft genome of the hookworm Oesophagostomum dentatum.</title>
        <authorList>
            <person name="Mitreva M."/>
        </authorList>
    </citation>
    <scope>NUCLEOTIDE SEQUENCE [LARGE SCALE GENOMIC DNA]</scope>
    <source>
        <strain evidence="8 9">OD-Hann</strain>
    </source>
</reference>
<organism evidence="8 9">
    <name type="scientific">Oesophagostomum dentatum</name>
    <name type="common">Nodular worm</name>
    <dbReference type="NCBI Taxonomy" id="61180"/>
    <lineage>
        <taxon>Eukaryota</taxon>
        <taxon>Metazoa</taxon>
        <taxon>Ecdysozoa</taxon>
        <taxon>Nematoda</taxon>
        <taxon>Chromadorea</taxon>
        <taxon>Rhabditida</taxon>
        <taxon>Rhabditina</taxon>
        <taxon>Rhabditomorpha</taxon>
        <taxon>Strongyloidea</taxon>
        <taxon>Strongylidae</taxon>
        <taxon>Oesophagostomum</taxon>
    </lineage>
</organism>
<dbReference type="InterPro" id="IPR027408">
    <property type="entry name" value="PNPase/RNase_PH_dom_sf"/>
</dbReference>
<feature type="non-terminal residue" evidence="8">
    <location>
        <position position="355"/>
    </location>
</feature>
<evidence type="ECO:0000256" key="6">
    <source>
        <dbReference type="SAM" id="MobiDB-lite"/>
    </source>
</evidence>
<dbReference type="GO" id="GO:0034475">
    <property type="term" value="P:U4 snRNA 3'-end processing"/>
    <property type="evidence" value="ECO:0007669"/>
    <property type="project" value="TreeGrafter"/>
</dbReference>
<dbReference type="InterPro" id="IPR001247">
    <property type="entry name" value="ExoRNase_PH_dom1"/>
</dbReference>
<dbReference type="GO" id="GO:0006364">
    <property type="term" value="P:rRNA processing"/>
    <property type="evidence" value="ECO:0007669"/>
    <property type="project" value="UniProtKB-KW"/>
</dbReference>
<evidence type="ECO:0000256" key="2">
    <source>
        <dbReference type="ARBA" id="ARBA00006678"/>
    </source>
</evidence>
<feature type="domain" description="Exoribonuclease phosphorolytic" evidence="7">
    <location>
        <begin position="256"/>
        <end position="314"/>
    </location>
</feature>
<accession>A0A0B1SK79</accession>
<dbReference type="OrthoDB" id="27298at2759"/>
<dbReference type="InterPro" id="IPR050080">
    <property type="entry name" value="RNase_PH"/>
</dbReference>
<comment type="subcellular location">
    <subcellularLocation>
        <location evidence="1">Nucleus</location>
    </subcellularLocation>
</comment>
<evidence type="ECO:0000256" key="1">
    <source>
        <dbReference type="ARBA" id="ARBA00004123"/>
    </source>
</evidence>
<dbReference type="PANTHER" id="PTHR11953:SF1">
    <property type="entry name" value="EXOSOME COMPLEX COMPONENT RRP46"/>
    <property type="match status" value="1"/>
</dbReference>
<keyword evidence="9" id="KW-1185">Reference proteome</keyword>
<evidence type="ECO:0000259" key="7">
    <source>
        <dbReference type="Pfam" id="PF01138"/>
    </source>
</evidence>
<evidence type="ECO:0000256" key="4">
    <source>
        <dbReference type="ARBA" id="ARBA00022835"/>
    </source>
</evidence>
<dbReference type="EMBL" id="KN564302">
    <property type="protein sequence ID" value="KHJ85339.1"/>
    <property type="molecule type" value="Genomic_DNA"/>
</dbReference>
<evidence type="ECO:0000313" key="8">
    <source>
        <dbReference type="EMBL" id="KHJ85339.1"/>
    </source>
</evidence>
<feature type="region of interest" description="Disordered" evidence="6">
    <location>
        <begin position="27"/>
        <end position="91"/>
    </location>
</feature>
<evidence type="ECO:0000313" key="9">
    <source>
        <dbReference type="Proteomes" id="UP000053660"/>
    </source>
</evidence>
<proteinExistence type="inferred from homology"/>
<dbReference type="SUPFAM" id="SSF54211">
    <property type="entry name" value="Ribosomal protein S5 domain 2-like"/>
    <property type="match status" value="1"/>
</dbReference>
<dbReference type="GO" id="GO:0000176">
    <property type="term" value="C:nuclear exosome (RNase complex)"/>
    <property type="evidence" value="ECO:0007669"/>
    <property type="project" value="TreeGrafter"/>
</dbReference>
<dbReference type="Gene3D" id="3.30.230.70">
    <property type="entry name" value="GHMP Kinase, N-terminal domain"/>
    <property type="match status" value="1"/>
</dbReference>
<sequence length="355" mass="40497">MTAMNRVHERLQGFGTPYESYTIATLQAQKREAEQKAKEKEATESPSQTQKFYTHHDAPAQRPAAPSNVQPIEASIDLRDQEENSPSFSDAQILTKKELKRVRKEARKNVDISTELEKEEGPSYTVKRVKKEEESKEDSKAKIEAFDYSQFKEDMFNKRPTDKDESFDPFNQKYRVENKKNFRRRVLLADYEQCDVSWAIYGELMVPVLIRKEERRYGLAVPVLVSSSLVFSDIHVARREDDQMHLDVSFRQLTGDCQHHYLNNIIQATLETVLDLEMFPRTGLTVTAHLLQADGSIGATALTAIGLAVLDNGICIKAPFCGVEVCEVDGKLILDPDLRTESKADANWLFVFTRT</sequence>
<dbReference type="Proteomes" id="UP000053660">
    <property type="component" value="Unassembled WGS sequence"/>
</dbReference>
<dbReference type="GO" id="GO:0071028">
    <property type="term" value="P:nuclear mRNA surveillance"/>
    <property type="evidence" value="ECO:0007669"/>
    <property type="project" value="TreeGrafter"/>
</dbReference>